<dbReference type="Gramene" id="OMERI10G13620.1">
    <property type="protein sequence ID" value="OMERI10G13620.1"/>
    <property type="gene ID" value="OMERI10G13620"/>
</dbReference>
<reference evidence="1" key="1">
    <citation type="submission" date="2015-04" db="UniProtKB">
        <authorList>
            <consortium name="EnsemblPlants"/>
        </authorList>
    </citation>
    <scope>IDENTIFICATION</scope>
</reference>
<organism evidence="1">
    <name type="scientific">Oryza meridionalis</name>
    <dbReference type="NCBI Taxonomy" id="40149"/>
    <lineage>
        <taxon>Eukaryota</taxon>
        <taxon>Viridiplantae</taxon>
        <taxon>Streptophyta</taxon>
        <taxon>Embryophyta</taxon>
        <taxon>Tracheophyta</taxon>
        <taxon>Spermatophyta</taxon>
        <taxon>Magnoliopsida</taxon>
        <taxon>Liliopsida</taxon>
        <taxon>Poales</taxon>
        <taxon>Poaceae</taxon>
        <taxon>BOP clade</taxon>
        <taxon>Oryzoideae</taxon>
        <taxon>Oryzeae</taxon>
        <taxon>Oryzinae</taxon>
        <taxon>Oryza</taxon>
    </lineage>
</organism>
<evidence type="ECO:0000313" key="1">
    <source>
        <dbReference type="EnsemblPlants" id="OMERI10G13620.1"/>
    </source>
</evidence>
<protein>
    <submittedName>
        <fullName evidence="1">Uncharacterized protein</fullName>
    </submittedName>
</protein>
<keyword evidence="2" id="KW-1185">Reference proteome</keyword>
<dbReference type="AlphaFoldDB" id="A0A0E0F0F6"/>
<accession>A0A0E0F0F6</accession>
<dbReference type="Proteomes" id="UP000008021">
    <property type="component" value="Chromosome 10"/>
</dbReference>
<evidence type="ECO:0000313" key="2">
    <source>
        <dbReference type="Proteomes" id="UP000008021"/>
    </source>
</evidence>
<reference evidence="1" key="2">
    <citation type="submission" date="2018-05" db="EMBL/GenBank/DDBJ databases">
        <title>OmerRS3 (Oryza meridionalis Reference Sequence Version 3).</title>
        <authorList>
            <person name="Zhang J."/>
            <person name="Kudrna D."/>
            <person name="Lee S."/>
            <person name="Talag J."/>
            <person name="Welchert J."/>
            <person name="Wing R.A."/>
        </authorList>
    </citation>
    <scope>NUCLEOTIDE SEQUENCE [LARGE SCALE GENOMIC DNA]</scope>
    <source>
        <strain evidence="1">cv. OR44</strain>
    </source>
</reference>
<dbReference type="HOGENOM" id="CLU_2030424_0_0_1"/>
<sequence>MVRYLDGCRGGRRAARTVGSCGAFAAGVGVGVYARPRVDLFVVAVGKEGGESYAEARAVVVRPARCVAFLCGWERSSPASRVAWWRRDATRRRGGNLIRVGSPFRALKKSPGPRPTRGYINV</sequence>
<proteinExistence type="predicted"/>
<name>A0A0E0F0F6_9ORYZ</name>
<dbReference type="EnsemblPlants" id="OMERI10G13620.1">
    <property type="protein sequence ID" value="OMERI10G13620.1"/>
    <property type="gene ID" value="OMERI10G13620"/>
</dbReference>